<sequence length="381" mass="42378">MAVAEASRGDFDGAIMDQGDFVDSDDEIDVEMSAEDPEGYENGVYYPICIGEILAKRYRIEHKLGHGGFATVWMAYDILGKRDIALKIAMPGDSGDREYRIQSEIIKTIQDTSNLLIFHDMFYVQGLYGDHRVFVFPLKGPNLRDFAQQKSVDTHLNTANVMYSLRPLEDCITTTAKYKQLGRPKKLNLPPFAAPWKQGELVTPMAPHDSLVGDTVCIGDFGQAIKAGTSVTQKVQSPPIYCAPELFHTANPSFASDMWSYMCIFAELYLGCPLFSAPGNSTTVTFMVDTLGPLPATWKGCYEASGRPCHDSWYDPARMPDPRLAIEAKVPRIRSDTGLAERQLVLSILRRGLSYLPKHRLTAGQLLEDPAFKELMGIYGL</sequence>
<evidence type="ECO:0000256" key="2">
    <source>
        <dbReference type="ARBA" id="ARBA00022679"/>
    </source>
</evidence>
<gene>
    <name evidence="8" type="ORF">G7Z17_g1716</name>
</gene>
<reference evidence="8" key="1">
    <citation type="submission" date="2020-03" db="EMBL/GenBank/DDBJ databases">
        <title>Draft Genome Sequence of Cylindrodendrum hubeiense.</title>
        <authorList>
            <person name="Buettner E."/>
            <person name="Kellner H."/>
        </authorList>
    </citation>
    <scope>NUCLEOTIDE SEQUENCE</scope>
    <source>
        <strain evidence="8">IHI 201604</strain>
    </source>
</reference>
<proteinExistence type="predicted"/>
<dbReference type="SMART" id="SM00220">
    <property type="entry name" value="S_TKc"/>
    <property type="match status" value="1"/>
</dbReference>
<dbReference type="InterPro" id="IPR011009">
    <property type="entry name" value="Kinase-like_dom_sf"/>
</dbReference>
<dbReference type="AlphaFoldDB" id="A0A9P5HE83"/>
<dbReference type="Gene3D" id="1.10.510.10">
    <property type="entry name" value="Transferase(Phosphotransferase) domain 1"/>
    <property type="match status" value="1"/>
</dbReference>
<dbReference type="SUPFAM" id="SSF56112">
    <property type="entry name" value="Protein kinase-like (PK-like)"/>
    <property type="match status" value="1"/>
</dbReference>
<accession>A0A9P5HE83</accession>
<dbReference type="PROSITE" id="PS00107">
    <property type="entry name" value="PROTEIN_KINASE_ATP"/>
    <property type="match status" value="1"/>
</dbReference>
<dbReference type="PANTHER" id="PTHR45646:SF11">
    <property type="entry name" value="SERINE_THREONINE-PROTEIN KINASE DOA"/>
    <property type="match status" value="1"/>
</dbReference>
<evidence type="ECO:0000313" key="9">
    <source>
        <dbReference type="Proteomes" id="UP000722485"/>
    </source>
</evidence>
<keyword evidence="5 6" id="KW-0067">ATP-binding</keyword>
<dbReference type="Pfam" id="PF00069">
    <property type="entry name" value="Pkinase"/>
    <property type="match status" value="1"/>
</dbReference>
<dbReference type="GO" id="GO:0005634">
    <property type="term" value="C:nucleus"/>
    <property type="evidence" value="ECO:0007669"/>
    <property type="project" value="TreeGrafter"/>
</dbReference>
<keyword evidence="9" id="KW-1185">Reference proteome</keyword>
<dbReference type="GO" id="GO:0005524">
    <property type="term" value="F:ATP binding"/>
    <property type="evidence" value="ECO:0007669"/>
    <property type="project" value="UniProtKB-UniRule"/>
</dbReference>
<keyword evidence="2" id="KW-0808">Transferase</keyword>
<evidence type="ECO:0000256" key="6">
    <source>
        <dbReference type="PROSITE-ProRule" id="PRU10141"/>
    </source>
</evidence>
<evidence type="ECO:0000256" key="1">
    <source>
        <dbReference type="ARBA" id="ARBA00022527"/>
    </source>
</evidence>
<dbReference type="InterPro" id="IPR051175">
    <property type="entry name" value="CLK_kinases"/>
</dbReference>
<name>A0A9P5HE83_9HYPO</name>
<dbReference type="EMBL" id="JAANBB010000015">
    <property type="protein sequence ID" value="KAF7555990.1"/>
    <property type="molecule type" value="Genomic_DNA"/>
</dbReference>
<dbReference type="Gene3D" id="3.30.200.20">
    <property type="entry name" value="Phosphorylase Kinase, domain 1"/>
    <property type="match status" value="1"/>
</dbReference>
<feature type="binding site" evidence="6">
    <location>
        <position position="87"/>
    </location>
    <ligand>
        <name>ATP</name>
        <dbReference type="ChEBI" id="CHEBI:30616"/>
    </ligand>
</feature>
<evidence type="ECO:0000256" key="4">
    <source>
        <dbReference type="ARBA" id="ARBA00022777"/>
    </source>
</evidence>
<dbReference type="InterPro" id="IPR000719">
    <property type="entry name" value="Prot_kinase_dom"/>
</dbReference>
<keyword evidence="4" id="KW-0418">Kinase</keyword>
<organism evidence="8 9">
    <name type="scientific">Cylindrodendrum hubeiense</name>
    <dbReference type="NCBI Taxonomy" id="595255"/>
    <lineage>
        <taxon>Eukaryota</taxon>
        <taxon>Fungi</taxon>
        <taxon>Dikarya</taxon>
        <taxon>Ascomycota</taxon>
        <taxon>Pezizomycotina</taxon>
        <taxon>Sordariomycetes</taxon>
        <taxon>Hypocreomycetidae</taxon>
        <taxon>Hypocreales</taxon>
        <taxon>Nectriaceae</taxon>
        <taxon>Cylindrodendrum</taxon>
    </lineage>
</organism>
<feature type="domain" description="Protein kinase" evidence="7">
    <location>
        <begin position="58"/>
        <end position="372"/>
    </location>
</feature>
<dbReference type="GO" id="GO:0004674">
    <property type="term" value="F:protein serine/threonine kinase activity"/>
    <property type="evidence" value="ECO:0007669"/>
    <property type="project" value="UniProtKB-KW"/>
</dbReference>
<dbReference type="PROSITE" id="PS50011">
    <property type="entry name" value="PROTEIN_KINASE_DOM"/>
    <property type="match status" value="1"/>
</dbReference>
<comment type="caution">
    <text evidence="8">The sequence shown here is derived from an EMBL/GenBank/DDBJ whole genome shotgun (WGS) entry which is preliminary data.</text>
</comment>
<evidence type="ECO:0000313" key="8">
    <source>
        <dbReference type="EMBL" id="KAF7555990.1"/>
    </source>
</evidence>
<keyword evidence="1" id="KW-0723">Serine/threonine-protein kinase</keyword>
<keyword evidence="3 6" id="KW-0547">Nucleotide-binding</keyword>
<dbReference type="OrthoDB" id="5979581at2759"/>
<evidence type="ECO:0000256" key="5">
    <source>
        <dbReference type="ARBA" id="ARBA00022840"/>
    </source>
</evidence>
<dbReference type="GO" id="GO:0043484">
    <property type="term" value="P:regulation of RNA splicing"/>
    <property type="evidence" value="ECO:0007669"/>
    <property type="project" value="TreeGrafter"/>
</dbReference>
<protein>
    <recommendedName>
        <fullName evidence="7">Protein kinase domain-containing protein</fullName>
    </recommendedName>
</protein>
<evidence type="ECO:0000256" key="3">
    <source>
        <dbReference type="ARBA" id="ARBA00022741"/>
    </source>
</evidence>
<dbReference type="InterPro" id="IPR017441">
    <property type="entry name" value="Protein_kinase_ATP_BS"/>
</dbReference>
<evidence type="ECO:0000259" key="7">
    <source>
        <dbReference type="PROSITE" id="PS50011"/>
    </source>
</evidence>
<dbReference type="Proteomes" id="UP000722485">
    <property type="component" value="Unassembled WGS sequence"/>
</dbReference>
<dbReference type="PANTHER" id="PTHR45646">
    <property type="entry name" value="SERINE/THREONINE-PROTEIN KINASE DOA-RELATED"/>
    <property type="match status" value="1"/>
</dbReference>